<keyword evidence="4 8" id="KW-0812">Transmembrane</keyword>
<feature type="transmembrane region" description="Helical" evidence="8">
    <location>
        <begin position="296"/>
        <end position="314"/>
    </location>
</feature>
<evidence type="ECO:0000256" key="4">
    <source>
        <dbReference type="ARBA" id="ARBA00022692"/>
    </source>
</evidence>
<dbReference type="EMBL" id="JAAAPO010000001">
    <property type="protein sequence ID" value="NBC35305.1"/>
    <property type="molecule type" value="Genomic_DNA"/>
</dbReference>
<dbReference type="NCBIfam" id="TIGR00836">
    <property type="entry name" value="amt"/>
    <property type="match status" value="1"/>
</dbReference>
<gene>
    <name evidence="11" type="primary">amt</name>
    <name evidence="11" type="ORF">GTZ99_01885</name>
</gene>
<dbReference type="SUPFAM" id="SSF111352">
    <property type="entry name" value="Ammonium transporter"/>
    <property type="match status" value="1"/>
</dbReference>
<feature type="domain" description="Ammonium transporter AmtB-like" evidence="10">
    <location>
        <begin position="46"/>
        <end position="440"/>
    </location>
</feature>
<evidence type="ECO:0000256" key="6">
    <source>
        <dbReference type="ARBA" id="ARBA00023136"/>
    </source>
</evidence>
<feature type="transmembrane region" description="Helical" evidence="8">
    <location>
        <begin position="231"/>
        <end position="252"/>
    </location>
</feature>
<feature type="transmembrane region" description="Helical" evidence="8">
    <location>
        <begin position="136"/>
        <end position="156"/>
    </location>
</feature>
<keyword evidence="5 8" id="KW-1133">Transmembrane helix</keyword>
<feature type="transmembrane region" description="Helical" evidence="8">
    <location>
        <begin position="45"/>
        <end position="67"/>
    </location>
</feature>
<feature type="transmembrane region" description="Helical" evidence="8">
    <location>
        <begin position="196"/>
        <end position="219"/>
    </location>
</feature>
<feature type="chain" id="PRO_5047307620" description="Ammonium transporter" evidence="9">
    <location>
        <begin position="34"/>
        <end position="444"/>
    </location>
</feature>
<feature type="transmembrane region" description="Helical" evidence="8">
    <location>
        <begin position="394"/>
        <end position="415"/>
    </location>
</feature>
<dbReference type="InterPro" id="IPR029020">
    <property type="entry name" value="Ammonium/urea_transptr"/>
</dbReference>
<sequence>MGQALRPASARARFGRWTISAVLAAAMPVAAQAQTAAPAANGADTVWIMVCSALVLLMCLPGLSLFYGGLVRAKNFLSVMVQVGGIAAVASLLWVVCGYTMAFGPVSHGWLGGFDAAMLAHLAPLRSGTTMPENTFALFQLCFAAITPALMAGAWVDRARFGWVIGFCALWGLVVYAPVAHWIWGGGWMYTRFGTLDFAGGIVVHTTAGVSALVAAWLLGPRTGFPKTLMLPHSPSLTMLGAGLLWVGWFGFNGGSALAGNATATNAILATHTAASAAALLWILVERIHVGKPTSVGFATGAVAGLATVTPAAGFVSPGAAALFGLAATAICFPMIQLVKAKWKVDDSLDVFAVHGVGGMTGSILLAVFIAPALGGTGYATGMTMNSQLLGQAVGVGVTALWSAVATLVLAWGLARVLPMRATEDEEREGLDITAHGERAWEMD</sequence>
<dbReference type="InterPro" id="IPR001905">
    <property type="entry name" value="Ammonium_transpt"/>
</dbReference>
<dbReference type="PANTHER" id="PTHR43029:SF10">
    <property type="entry name" value="AMMONIUM TRANSPORTER MEP2"/>
    <property type="match status" value="1"/>
</dbReference>
<keyword evidence="6 8" id="KW-0472">Membrane</keyword>
<keyword evidence="3 8" id="KW-0813">Transport</keyword>
<proteinExistence type="inferred from homology"/>
<dbReference type="PANTHER" id="PTHR43029">
    <property type="entry name" value="AMMONIUM TRANSPORTER MEP2"/>
    <property type="match status" value="1"/>
</dbReference>
<feature type="signal peptide" evidence="9">
    <location>
        <begin position="1"/>
        <end position="33"/>
    </location>
</feature>
<dbReference type="Gene3D" id="1.10.3430.10">
    <property type="entry name" value="Ammonium transporter AmtB like domains"/>
    <property type="match status" value="1"/>
</dbReference>
<evidence type="ECO:0000256" key="5">
    <source>
        <dbReference type="ARBA" id="ARBA00022989"/>
    </source>
</evidence>
<dbReference type="InterPro" id="IPR024041">
    <property type="entry name" value="NH4_transpt_AmtB-like_dom"/>
</dbReference>
<dbReference type="RefSeq" id="WP_161716580.1">
    <property type="nucleotide sequence ID" value="NZ_JAAAPO010000001.1"/>
</dbReference>
<keyword evidence="9" id="KW-0732">Signal</keyword>
<evidence type="ECO:0000256" key="2">
    <source>
        <dbReference type="ARBA" id="ARBA00005887"/>
    </source>
</evidence>
<feature type="transmembrane region" description="Helical" evidence="8">
    <location>
        <begin position="264"/>
        <end position="284"/>
    </location>
</feature>
<comment type="subcellular location">
    <subcellularLocation>
        <location evidence="8">Cell membrane</location>
        <topology evidence="8">Multi-pass membrane protein</topology>
    </subcellularLocation>
    <subcellularLocation>
        <location evidence="1">Membrane</location>
        <topology evidence="1">Multi-pass membrane protein</topology>
    </subcellularLocation>
</comment>
<dbReference type="Proteomes" id="UP000753724">
    <property type="component" value="Unassembled WGS sequence"/>
</dbReference>
<keyword evidence="7 8" id="KW-0924">Ammonia transport</keyword>
<evidence type="ECO:0000256" key="3">
    <source>
        <dbReference type="ARBA" id="ARBA00022448"/>
    </source>
</evidence>
<evidence type="ECO:0000256" key="1">
    <source>
        <dbReference type="ARBA" id="ARBA00004141"/>
    </source>
</evidence>
<feature type="transmembrane region" description="Helical" evidence="8">
    <location>
        <begin position="79"/>
        <end position="102"/>
    </location>
</feature>
<keyword evidence="12" id="KW-1185">Reference proteome</keyword>
<dbReference type="InterPro" id="IPR018047">
    <property type="entry name" value="Ammonium_transpt_CS"/>
</dbReference>
<dbReference type="Pfam" id="PF00909">
    <property type="entry name" value="Ammonium_transp"/>
    <property type="match status" value="1"/>
</dbReference>
<feature type="transmembrane region" description="Helical" evidence="8">
    <location>
        <begin position="320"/>
        <end position="339"/>
    </location>
</feature>
<reference evidence="12" key="1">
    <citation type="submission" date="2020-01" db="EMBL/GenBank/DDBJ databases">
        <title>Sphingomonas sp. strain CSW-10.</title>
        <authorList>
            <person name="Chen W.-M."/>
        </authorList>
    </citation>
    <scope>NUCLEOTIDE SEQUENCE [LARGE SCALE GENOMIC DNA]</scope>
    <source>
        <strain evidence="12">FSY-8</strain>
    </source>
</reference>
<feature type="transmembrane region" description="Helical" evidence="8">
    <location>
        <begin position="163"/>
        <end position="184"/>
    </location>
</feature>
<evidence type="ECO:0000259" key="10">
    <source>
        <dbReference type="Pfam" id="PF00909"/>
    </source>
</evidence>
<evidence type="ECO:0000256" key="8">
    <source>
        <dbReference type="RuleBase" id="RU362002"/>
    </source>
</evidence>
<dbReference type="PROSITE" id="PS01219">
    <property type="entry name" value="AMMONIUM_TRANSP"/>
    <property type="match status" value="1"/>
</dbReference>
<accession>A0ABW9X9U4</accession>
<evidence type="ECO:0000256" key="7">
    <source>
        <dbReference type="ARBA" id="ARBA00023177"/>
    </source>
</evidence>
<evidence type="ECO:0000313" key="11">
    <source>
        <dbReference type="EMBL" id="NBC35305.1"/>
    </source>
</evidence>
<name>A0ABW9X9U4_9SPHN</name>
<feature type="transmembrane region" description="Helical" evidence="8">
    <location>
        <begin position="351"/>
        <end position="374"/>
    </location>
</feature>
<organism evidence="11 12">
    <name type="scientific">Novosphingobium ovatum</name>
    <dbReference type="NCBI Taxonomy" id="1908523"/>
    <lineage>
        <taxon>Bacteria</taxon>
        <taxon>Pseudomonadati</taxon>
        <taxon>Pseudomonadota</taxon>
        <taxon>Alphaproteobacteria</taxon>
        <taxon>Sphingomonadales</taxon>
        <taxon>Sphingomonadaceae</taxon>
        <taxon>Novosphingobium</taxon>
    </lineage>
</organism>
<evidence type="ECO:0000256" key="9">
    <source>
        <dbReference type="SAM" id="SignalP"/>
    </source>
</evidence>
<protein>
    <recommendedName>
        <fullName evidence="8">Ammonium transporter</fullName>
    </recommendedName>
</protein>
<evidence type="ECO:0000313" key="12">
    <source>
        <dbReference type="Proteomes" id="UP000753724"/>
    </source>
</evidence>
<comment type="caution">
    <text evidence="11">The sequence shown here is derived from an EMBL/GenBank/DDBJ whole genome shotgun (WGS) entry which is preliminary data.</text>
</comment>
<comment type="similarity">
    <text evidence="2 8">Belongs to the ammonia transporter channel (TC 1.A.11.2) family.</text>
</comment>